<accession>A0A8U0PZN1</accession>
<dbReference type="SUPFAM" id="SSF50729">
    <property type="entry name" value="PH domain-like"/>
    <property type="match status" value="1"/>
</dbReference>
<dbReference type="GeneID" id="120031749"/>
<evidence type="ECO:0000256" key="5">
    <source>
        <dbReference type="ARBA" id="ARBA00022737"/>
    </source>
</evidence>
<dbReference type="InterPro" id="IPR011026">
    <property type="entry name" value="WAS_C"/>
</dbReference>
<dbReference type="FunFam" id="3.90.810.10:FF:000003">
    <property type="entry name" value="Neural Wiskott-Aldrich syndrome protein-like"/>
    <property type="match status" value="1"/>
</dbReference>
<organism evidence="13 14">
    <name type="scientific">Salvelinus namaycush</name>
    <name type="common">Lake trout</name>
    <name type="synonym">Salmo namaycush</name>
    <dbReference type="NCBI Taxonomy" id="8040"/>
    <lineage>
        <taxon>Eukaryota</taxon>
        <taxon>Metazoa</taxon>
        <taxon>Chordata</taxon>
        <taxon>Craniata</taxon>
        <taxon>Vertebrata</taxon>
        <taxon>Euteleostomi</taxon>
        <taxon>Actinopterygii</taxon>
        <taxon>Neopterygii</taxon>
        <taxon>Teleostei</taxon>
        <taxon>Protacanthopterygii</taxon>
        <taxon>Salmoniformes</taxon>
        <taxon>Salmonidae</taxon>
        <taxon>Salmoninae</taxon>
        <taxon>Salvelinus</taxon>
    </lineage>
</organism>
<name>A0A8U0PZN1_SALNM</name>
<dbReference type="GO" id="GO:0007015">
    <property type="term" value="P:actin filament organization"/>
    <property type="evidence" value="ECO:0007669"/>
    <property type="project" value="InterPro"/>
</dbReference>
<feature type="compositionally biased region" description="Pro residues" evidence="8">
    <location>
        <begin position="386"/>
        <end position="401"/>
    </location>
</feature>
<evidence type="ECO:0000313" key="13">
    <source>
        <dbReference type="Proteomes" id="UP000808372"/>
    </source>
</evidence>
<feature type="region of interest" description="Disordered" evidence="8">
    <location>
        <begin position="137"/>
        <end position="158"/>
    </location>
</feature>
<dbReference type="Pfam" id="PF02205">
    <property type="entry name" value="WH2"/>
    <property type="match status" value="2"/>
</dbReference>
<dbReference type="CDD" id="cd01205">
    <property type="entry name" value="EVH1_WASP-like"/>
    <property type="match status" value="1"/>
</dbReference>
<feature type="compositionally biased region" description="Pro residues" evidence="8">
    <location>
        <begin position="367"/>
        <end position="377"/>
    </location>
</feature>
<feature type="transmembrane region" description="Helical" evidence="9">
    <location>
        <begin position="577"/>
        <end position="597"/>
    </location>
</feature>
<dbReference type="SUPFAM" id="SSF47912">
    <property type="entry name" value="Wiscott-Aldrich syndrome protein, WASP, C-terminal domain"/>
    <property type="match status" value="2"/>
</dbReference>
<dbReference type="SMART" id="SM00246">
    <property type="entry name" value="WH2"/>
    <property type="match status" value="2"/>
</dbReference>
<keyword evidence="6" id="KW-0206">Cytoskeleton</keyword>
<sequence length="603" mass="65276">MSGHLPQRRPANNGSILLTPQENDCLFNYLGRKCTSLCSAVVQVYAADRNSAWTKRCCGVACLVKDNPARSYFIRVFDIKEGKTVFEQELYNNFSITVSKSYFFTFAGDSCQMGLNFASEEEAKHFRVAVGDLLGRRQRKSEKRRDPPGQNGPALPMATVDIKNPEINTVSRFHGHTSQMNNMVSSSFNNNIKKEKKVKGKKGKKLTKADIGTPSNFQHVGHVGWDPNTGFDLNNLDPELKNLFDMCGISEAQLKDKETSKVIYDFIEKKGGVEAVKIELRRQAPPPPPSRGGPPPPPPHQTSGPPPPPIRGRGAPPPPPPSRAPTSAPPPPPPSRTGMGAPPPPPPPTRGPLPPPPQPSHASLAPHAPPPPPPPSSAPAGMGSGAPPPPPPPPGPPPPPMLLEADGGGGGAGKPSALLSQIREGAPLKKVEQKERPVSTSTGRDGLLEQIRQGKQLKAVTDEPVSGGPATPSAGIVGALMEVMQKRSKAIHSSGTHTHTHTHTHIYQIRGCCCIHTNVFSMFVCLPPKMMMTMMMRKRTLRMMMSGMTSDPPPPDNYDNTTLFLNCFSKSYSNDNVNVLSICCIFLLPLCLFFKFYSVQYLI</sequence>
<dbReference type="PANTHER" id="PTHR11202">
    <property type="entry name" value="SPROUTY-RELATED, EVH1 DOMAIN-CONTAINING PROTEIN FAMILY MEMBER"/>
    <property type="match status" value="1"/>
</dbReference>
<dbReference type="SMART" id="SM00461">
    <property type="entry name" value="WH1"/>
    <property type="match status" value="1"/>
</dbReference>
<dbReference type="CDD" id="cd22075">
    <property type="entry name" value="WH2_hN-WASP_r2_like"/>
    <property type="match status" value="1"/>
</dbReference>
<keyword evidence="3" id="KW-0963">Cytoplasm</keyword>
<dbReference type="AlphaFoldDB" id="A0A8U0PZN1"/>
<evidence type="ECO:0000256" key="9">
    <source>
        <dbReference type="SAM" id="Phobius"/>
    </source>
</evidence>
<protein>
    <submittedName>
        <fullName evidence="14">Neural Wiskott-Aldrich syndrome protein-like isoform X1</fullName>
    </submittedName>
</protein>
<keyword evidence="13" id="KW-1185">Reference proteome</keyword>
<keyword evidence="9" id="KW-0472">Membrane</keyword>
<dbReference type="Pfam" id="PF00568">
    <property type="entry name" value="WH1"/>
    <property type="match status" value="1"/>
</dbReference>
<keyword evidence="9" id="KW-0812">Transmembrane</keyword>
<feature type="compositionally biased region" description="Pro residues" evidence="8">
    <location>
        <begin position="284"/>
        <end position="359"/>
    </location>
</feature>
<evidence type="ECO:0000256" key="1">
    <source>
        <dbReference type="ARBA" id="ARBA00004123"/>
    </source>
</evidence>
<feature type="domain" description="WH2" evidence="12">
    <location>
        <begin position="443"/>
        <end position="460"/>
    </location>
</feature>
<evidence type="ECO:0000259" key="12">
    <source>
        <dbReference type="PROSITE" id="PS51082"/>
    </source>
</evidence>
<dbReference type="RefSeq" id="XP_038833466.1">
    <property type="nucleotide sequence ID" value="XM_038977538.1"/>
</dbReference>
<dbReference type="CDD" id="cd00132">
    <property type="entry name" value="CRIB"/>
    <property type="match status" value="1"/>
</dbReference>
<evidence type="ECO:0000256" key="3">
    <source>
        <dbReference type="ARBA" id="ARBA00022490"/>
    </source>
</evidence>
<dbReference type="FunFam" id="2.30.29.30:FF:000130">
    <property type="entry name" value="neural Wiskott-Aldrich syndrome protein"/>
    <property type="match status" value="1"/>
</dbReference>
<dbReference type="Pfam" id="PF00786">
    <property type="entry name" value="PBD"/>
    <property type="match status" value="1"/>
</dbReference>
<keyword evidence="7" id="KW-0539">Nucleus</keyword>
<dbReference type="SMART" id="SM00285">
    <property type="entry name" value="PBD"/>
    <property type="match status" value="1"/>
</dbReference>
<dbReference type="Gene3D" id="3.90.810.10">
    <property type="entry name" value="CRIB domain"/>
    <property type="match status" value="2"/>
</dbReference>
<dbReference type="GO" id="GO:0003779">
    <property type="term" value="F:actin binding"/>
    <property type="evidence" value="ECO:0007669"/>
    <property type="project" value="InterPro"/>
</dbReference>
<dbReference type="GO" id="GO:0005856">
    <property type="term" value="C:cytoskeleton"/>
    <property type="evidence" value="ECO:0007669"/>
    <property type="project" value="UniProtKB-SubCell"/>
</dbReference>
<proteinExistence type="predicted"/>
<dbReference type="PROSITE" id="PS50229">
    <property type="entry name" value="WH1"/>
    <property type="match status" value="1"/>
</dbReference>
<dbReference type="InterPro" id="IPR000697">
    <property type="entry name" value="WH1/EVH1_dom"/>
</dbReference>
<reference evidence="14" key="1">
    <citation type="submission" date="2025-08" db="UniProtKB">
        <authorList>
            <consortium name="RefSeq"/>
        </authorList>
    </citation>
    <scope>IDENTIFICATION</scope>
    <source>
        <tissue evidence="14">White muscle</tissue>
    </source>
</reference>
<keyword evidence="5" id="KW-0677">Repeat</keyword>
<feature type="domain" description="WH1" evidence="11">
    <location>
        <begin position="30"/>
        <end position="137"/>
    </location>
</feature>
<feature type="domain" description="CRIB" evidence="10">
    <location>
        <begin position="211"/>
        <end position="224"/>
    </location>
</feature>
<evidence type="ECO:0000256" key="6">
    <source>
        <dbReference type="ARBA" id="ARBA00023212"/>
    </source>
</evidence>
<gene>
    <name evidence="14" type="primary">LOC120031749</name>
</gene>
<dbReference type="KEGG" id="snh:120031749"/>
<dbReference type="PANTHER" id="PTHR11202:SF36">
    <property type="entry name" value="ACTIN NUCLEATION-PROMOTING FACTOR WASL"/>
    <property type="match status" value="1"/>
</dbReference>
<dbReference type="GO" id="GO:0005634">
    <property type="term" value="C:nucleus"/>
    <property type="evidence" value="ECO:0007669"/>
    <property type="project" value="UniProtKB-SubCell"/>
</dbReference>
<dbReference type="InterPro" id="IPR033927">
    <property type="entry name" value="WASPfam_EVH1"/>
</dbReference>
<dbReference type="Proteomes" id="UP000808372">
    <property type="component" value="Chromosome 38"/>
</dbReference>
<dbReference type="Gene3D" id="2.30.29.30">
    <property type="entry name" value="Pleckstrin-homology domain (PH domain)/Phosphotyrosine-binding domain (PTB)"/>
    <property type="match status" value="1"/>
</dbReference>
<evidence type="ECO:0000256" key="7">
    <source>
        <dbReference type="ARBA" id="ARBA00023242"/>
    </source>
</evidence>
<evidence type="ECO:0000259" key="10">
    <source>
        <dbReference type="PROSITE" id="PS50108"/>
    </source>
</evidence>
<comment type="subcellular location">
    <subcellularLocation>
        <location evidence="2">Cytoplasm</location>
        <location evidence="2">Cytoskeleton</location>
    </subcellularLocation>
    <subcellularLocation>
        <location evidence="1">Nucleus</location>
    </subcellularLocation>
</comment>
<dbReference type="InterPro" id="IPR036936">
    <property type="entry name" value="CRIB_dom_sf"/>
</dbReference>
<evidence type="ECO:0000256" key="4">
    <source>
        <dbReference type="ARBA" id="ARBA00022553"/>
    </source>
</evidence>
<evidence type="ECO:0000313" key="14">
    <source>
        <dbReference type="RefSeq" id="XP_038833466.1"/>
    </source>
</evidence>
<evidence type="ECO:0000259" key="11">
    <source>
        <dbReference type="PROSITE" id="PS50229"/>
    </source>
</evidence>
<evidence type="ECO:0000256" key="8">
    <source>
        <dbReference type="SAM" id="MobiDB-lite"/>
    </source>
</evidence>
<keyword evidence="4" id="KW-0597">Phosphoprotein</keyword>
<feature type="domain" description="WH2" evidence="12">
    <location>
        <begin position="414"/>
        <end position="431"/>
    </location>
</feature>
<dbReference type="PROSITE" id="PS51082">
    <property type="entry name" value="WH2"/>
    <property type="match status" value="2"/>
</dbReference>
<dbReference type="PROSITE" id="PS50108">
    <property type="entry name" value="CRIB"/>
    <property type="match status" value="1"/>
</dbReference>
<keyword evidence="9" id="KW-1133">Transmembrane helix</keyword>
<feature type="region of interest" description="Disordered" evidence="8">
    <location>
        <begin position="282"/>
        <end position="417"/>
    </location>
</feature>
<dbReference type="InterPro" id="IPR003124">
    <property type="entry name" value="WH2_dom"/>
</dbReference>
<dbReference type="InterPro" id="IPR000095">
    <property type="entry name" value="CRIB_dom"/>
</dbReference>
<dbReference type="InterPro" id="IPR011993">
    <property type="entry name" value="PH-like_dom_sf"/>
</dbReference>
<evidence type="ECO:0000256" key="2">
    <source>
        <dbReference type="ARBA" id="ARBA00004245"/>
    </source>
</evidence>